<protein>
    <submittedName>
        <fullName evidence="1">Uncharacterized protein</fullName>
    </submittedName>
</protein>
<evidence type="ECO:0000313" key="1">
    <source>
        <dbReference type="EMBL" id="EME87024.1"/>
    </source>
</evidence>
<name>M3A7F9_PSEFD</name>
<sequence>MSQQLLDDVWMWCRQVDVEALDVVWILESGRSQEANSTLHMQVPILTCMLRSHVGVSVSVSVNLCQVLGTNACDGNTSRDDSAFQTIIE</sequence>
<keyword evidence="2" id="KW-1185">Reference proteome</keyword>
<dbReference type="HOGENOM" id="CLU_2455682_0_0_1"/>
<dbReference type="KEGG" id="pfj:MYCFIDRAFT_172697"/>
<proteinExistence type="predicted"/>
<dbReference type="VEuPathDB" id="FungiDB:MYCFIDRAFT_172697"/>
<dbReference type="Proteomes" id="UP000016932">
    <property type="component" value="Unassembled WGS sequence"/>
</dbReference>
<evidence type="ECO:0000313" key="2">
    <source>
        <dbReference type="Proteomes" id="UP000016932"/>
    </source>
</evidence>
<dbReference type="RefSeq" id="XP_007924093.1">
    <property type="nucleotide sequence ID" value="XM_007925902.1"/>
</dbReference>
<reference evidence="1 2" key="1">
    <citation type="journal article" date="2012" name="PLoS Pathog.">
        <title>Diverse lifestyles and strategies of plant pathogenesis encoded in the genomes of eighteen Dothideomycetes fungi.</title>
        <authorList>
            <person name="Ohm R.A."/>
            <person name="Feau N."/>
            <person name="Henrissat B."/>
            <person name="Schoch C.L."/>
            <person name="Horwitz B.A."/>
            <person name="Barry K.W."/>
            <person name="Condon B.J."/>
            <person name="Copeland A.C."/>
            <person name="Dhillon B."/>
            <person name="Glaser F."/>
            <person name="Hesse C.N."/>
            <person name="Kosti I."/>
            <person name="LaButti K."/>
            <person name="Lindquist E.A."/>
            <person name="Lucas S."/>
            <person name="Salamov A.A."/>
            <person name="Bradshaw R.E."/>
            <person name="Ciuffetti L."/>
            <person name="Hamelin R.C."/>
            <person name="Kema G.H.J."/>
            <person name="Lawrence C."/>
            <person name="Scott J.A."/>
            <person name="Spatafora J.W."/>
            <person name="Turgeon B.G."/>
            <person name="de Wit P.J.G.M."/>
            <person name="Zhong S."/>
            <person name="Goodwin S.B."/>
            <person name="Grigoriev I.V."/>
        </authorList>
    </citation>
    <scope>NUCLEOTIDE SEQUENCE [LARGE SCALE GENOMIC DNA]</scope>
    <source>
        <strain evidence="1 2">CIRAD86</strain>
    </source>
</reference>
<dbReference type="GeneID" id="19332844"/>
<dbReference type="EMBL" id="KB446556">
    <property type="protein sequence ID" value="EME87024.1"/>
    <property type="molecule type" value="Genomic_DNA"/>
</dbReference>
<organism evidence="1 2">
    <name type="scientific">Pseudocercospora fijiensis (strain CIRAD86)</name>
    <name type="common">Black leaf streak disease fungus</name>
    <name type="synonym">Mycosphaerella fijiensis</name>
    <dbReference type="NCBI Taxonomy" id="383855"/>
    <lineage>
        <taxon>Eukaryota</taxon>
        <taxon>Fungi</taxon>
        <taxon>Dikarya</taxon>
        <taxon>Ascomycota</taxon>
        <taxon>Pezizomycotina</taxon>
        <taxon>Dothideomycetes</taxon>
        <taxon>Dothideomycetidae</taxon>
        <taxon>Mycosphaerellales</taxon>
        <taxon>Mycosphaerellaceae</taxon>
        <taxon>Pseudocercospora</taxon>
    </lineage>
</organism>
<accession>M3A7F9</accession>
<dbReference type="AlphaFoldDB" id="M3A7F9"/>
<gene>
    <name evidence="1" type="ORF">MYCFIDRAFT_172697</name>
</gene>